<feature type="transmembrane region" description="Helical" evidence="1">
    <location>
        <begin position="20"/>
        <end position="45"/>
    </location>
</feature>
<dbReference type="InterPro" id="IPR006938">
    <property type="entry name" value="DUF624"/>
</dbReference>
<feature type="transmembrane region" description="Helical" evidence="1">
    <location>
        <begin position="165"/>
        <end position="188"/>
    </location>
</feature>
<evidence type="ECO:0000256" key="1">
    <source>
        <dbReference type="SAM" id="Phobius"/>
    </source>
</evidence>
<comment type="caution">
    <text evidence="2">The sequence shown here is derived from an EMBL/GenBank/DDBJ whole genome shotgun (WGS) entry which is preliminary data.</text>
</comment>
<proteinExistence type="predicted"/>
<dbReference type="Proteomes" id="UP000572212">
    <property type="component" value="Unassembled WGS sequence"/>
</dbReference>
<evidence type="ECO:0000313" key="3">
    <source>
        <dbReference type="Proteomes" id="UP000572212"/>
    </source>
</evidence>
<feature type="transmembrane region" description="Helical" evidence="1">
    <location>
        <begin position="137"/>
        <end position="159"/>
    </location>
</feature>
<dbReference type="EMBL" id="JACHON010000002">
    <property type="protein sequence ID" value="MBB6512231.1"/>
    <property type="molecule type" value="Genomic_DNA"/>
</dbReference>
<feature type="transmembrane region" description="Helical" evidence="1">
    <location>
        <begin position="104"/>
        <end position="125"/>
    </location>
</feature>
<accession>A0A841RHU9</accession>
<keyword evidence="1" id="KW-1133">Transmembrane helix</keyword>
<reference evidence="2 3" key="1">
    <citation type="submission" date="2020-08" db="EMBL/GenBank/DDBJ databases">
        <title>Genomic Encyclopedia of Type Strains, Phase IV (KMG-IV): sequencing the most valuable type-strain genomes for metagenomic binning, comparative biology and taxonomic classification.</title>
        <authorList>
            <person name="Goeker M."/>
        </authorList>
    </citation>
    <scope>NUCLEOTIDE SEQUENCE [LARGE SCALE GENOMIC DNA]</scope>
    <source>
        <strain evidence="2 3">DSM 11805</strain>
    </source>
</reference>
<name>A0A841RHU9_9BACI</name>
<dbReference type="RefSeq" id="WP_184245239.1">
    <property type="nucleotide sequence ID" value="NZ_BAAACU010000002.1"/>
</dbReference>
<keyword evidence="1" id="KW-0812">Transmembrane</keyword>
<gene>
    <name evidence="2" type="ORF">GGQ92_001012</name>
</gene>
<keyword evidence="3" id="KW-1185">Reference proteome</keyword>
<sequence length="200" mass="23665">MERLNRLVDQLWELLKLQFFWYVLILRGGVILGVFPATAGAYSVVRDKLRNKSVSFTFKEVKKYYQESFKMANLIGWMLSILTVFIGWNWLLVPTIAEPIIKTMMYGVLVIFSYLVVLLWTYLFSVLSHYKLQFSHYLLLSLQMGLTHFSHTILHFILFSMWVLLFYHFIQIGILIGIPIIIYIQLYINMYLFQKSVQPA</sequence>
<organism evidence="2 3">
    <name type="scientific">Gracilibacillus halotolerans</name>
    <dbReference type="NCBI Taxonomy" id="74386"/>
    <lineage>
        <taxon>Bacteria</taxon>
        <taxon>Bacillati</taxon>
        <taxon>Bacillota</taxon>
        <taxon>Bacilli</taxon>
        <taxon>Bacillales</taxon>
        <taxon>Bacillaceae</taxon>
        <taxon>Gracilibacillus</taxon>
    </lineage>
</organism>
<dbReference type="Pfam" id="PF04854">
    <property type="entry name" value="DUF624"/>
    <property type="match status" value="1"/>
</dbReference>
<evidence type="ECO:0000313" key="2">
    <source>
        <dbReference type="EMBL" id="MBB6512231.1"/>
    </source>
</evidence>
<protein>
    <submittedName>
        <fullName evidence="2">Putative membrane protein YesL</fullName>
    </submittedName>
</protein>
<keyword evidence="1" id="KW-0472">Membrane</keyword>
<dbReference type="AlphaFoldDB" id="A0A841RHU9"/>
<feature type="transmembrane region" description="Helical" evidence="1">
    <location>
        <begin position="72"/>
        <end position="92"/>
    </location>
</feature>